<dbReference type="PANTHER" id="PTHR42776:SF27">
    <property type="entry name" value="DIPEPTIDYL PEPTIDASE FAMILY MEMBER 6"/>
    <property type="match status" value="1"/>
</dbReference>
<evidence type="ECO:0000313" key="3">
    <source>
        <dbReference type="EMBL" id="STZ26918.1"/>
    </source>
</evidence>
<dbReference type="EC" id="3.4.14.12" evidence="3"/>
<sequence>MVIKIINRLSIFIFSLFICFSTYISKAQKKYAKEQDYKQWTTMSSPTPSKDGKWAMYNIKNYDLYRAKRDSTMIDTLVIKNLSTLKGMYFPQAIQGKFSVNSKYLGFIKDESFTLYDLKNQSYKSFNHFSSYQFISDGELTLLKKKKNDGTIDILDNESGVIQQIDNVESYSLSNDLKKVIILRKSSSTDQYSLHLYNLKHKKFPQTIVENKGLLSNFTWSKSDSLIAFFEQNNSTAQDYKLHVINFNNLSETKTLSTKELLPGYGIDKIGLSFTADDQKINLIIKQQHKTVQKVDPLIWRSSDSIQPPSKAIYPKQKIVQWNLNKNTLSYIPKDIYALASGDLNNFFLLDNTKYLPSYKFDAFYTDLLFFNSKTNQTTTIDTSFIATTRKYSISISPNDKYLAWIKEKDWWIFDTTTLEKRCITCDTKDDFVLDRDYSNRPNTVEVPLLYSSDKQHIILTSQNNVYKYNILTQKIENLTKDLDSNYTYSIENNLAVSSLNTPYIRYQFEPIDIESGLLIYGKHKKLPTEKLYKYNLKKIQLILTTPHKIGSSSIVNNNSILYSLSNYDLPPENKYWKNKKHYTLEQSNKHQRNYYWGHSERISYQSPFGSQLKAALYYPGNYNPNKKYPVIIYIYTNDSRFYKHYNMLQLTNPIAFSNSILTTNDYFVFAPDIEYEANFTGESALKCVKAAINAIKGIPGVDITRMGLFGNSFGGFETSYIATQTNMFKAIVSSSGWHDLVDSYLSIDDNGMFNYYRFEYNQLRITAPFYSELFLNNSPILQAHKIETPILLIAGDKDRRVYWENSRKMQLALTRLGKESTFLLYNNEEHGILNTHNQIDVNKKILEWWNYHLKDSLNPSWNTK</sequence>
<dbReference type="RefSeq" id="WP_115089958.1">
    <property type="nucleotide sequence ID" value="NZ_CP068107.1"/>
</dbReference>
<dbReference type="SUPFAM" id="SSF53474">
    <property type="entry name" value="alpha/beta-Hydrolases"/>
    <property type="match status" value="1"/>
</dbReference>
<dbReference type="EMBL" id="UGQL01000001">
    <property type="protein sequence ID" value="STZ26918.1"/>
    <property type="molecule type" value="Genomic_DNA"/>
</dbReference>
<reference evidence="3 4" key="1">
    <citation type="submission" date="2018-06" db="EMBL/GenBank/DDBJ databases">
        <authorList>
            <consortium name="Pathogen Informatics"/>
            <person name="Doyle S."/>
        </authorList>
    </citation>
    <scope>NUCLEOTIDE SEQUENCE [LARGE SCALE GENOMIC DNA]</scope>
    <source>
        <strain evidence="3 4">NCTC11179</strain>
    </source>
</reference>
<proteinExistence type="predicted"/>
<evidence type="ECO:0000313" key="4">
    <source>
        <dbReference type="Proteomes" id="UP000255024"/>
    </source>
</evidence>
<dbReference type="Proteomes" id="UP000255024">
    <property type="component" value="Unassembled WGS sequence"/>
</dbReference>
<dbReference type="GO" id="GO:0004252">
    <property type="term" value="F:serine-type endopeptidase activity"/>
    <property type="evidence" value="ECO:0007669"/>
    <property type="project" value="TreeGrafter"/>
</dbReference>
<accession>A0A378RJP1</accession>
<dbReference type="PANTHER" id="PTHR42776">
    <property type="entry name" value="SERINE PEPTIDASE S9 FAMILY MEMBER"/>
    <property type="match status" value="1"/>
</dbReference>
<keyword evidence="1 3" id="KW-0378">Hydrolase</keyword>
<dbReference type="GO" id="GO:0006508">
    <property type="term" value="P:proteolysis"/>
    <property type="evidence" value="ECO:0007669"/>
    <property type="project" value="InterPro"/>
</dbReference>
<dbReference type="Gene3D" id="3.40.50.1820">
    <property type="entry name" value="alpha/beta hydrolase"/>
    <property type="match status" value="1"/>
</dbReference>
<dbReference type="SUPFAM" id="SSF82171">
    <property type="entry name" value="DPP6 N-terminal domain-like"/>
    <property type="match status" value="1"/>
</dbReference>
<feature type="domain" description="Peptidase S9 prolyl oligopeptidase catalytic" evidence="2">
    <location>
        <begin position="699"/>
        <end position="856"/>
    </location>
</feature>
<evidence type="ECO:0000259" key="2">
    <source>
        <dbReference type="Pfam" id="PF00326"/>
    </source>
</evidence>
<organism evidence="3 4">
    <name type="scientific">Myroides odoratus</name>
    <name type="common">Flavobacterium odoratum</name>
    <dbReference type="NCBI Taxonomy" id="256"/>
    <lineage>
        <taxon>Bacteria</taxon>
        <taxon>Pseudomonadati</taxon>
        <taxon>Bacteroidota</taxon>
        <taxon>Flavobacteriia</taxon>
        <taxon>Flavobacteriales</taxon>
        <taxon>Flavobacteriaceae</taxon>
        <taxon>Myroides</taxon>
    </lineage>
</organism>
<dbReference type="AlphaFoldDB" id="A0A378RJP1"/>
<protein>
    <submittedName>
        <fullName evidence="3">Prolyl tripeptidyl peptidase</fullName>
        <ecNumber evidence="3">3.4.14.12</ecNumber>
    </submittedName>
</protein>
<keyword evidence="4" id="KW-1185">Reference proteome</keyword>
<evidence type="ECO:0000256" key="1">
    <source>
        <dbReference type="ARBA" id="ARBA00022801"/>
    </source>
</evidence>
<name>A0A378RJP1_MYROD</name>
<dbReference type="InterPro" id="IPR001375">
    <property type="entry name" value="Peptidase_S9_cat"/>
</dbReference>
<gene>
    <name evidence="3" type="primary">ptpA_1</name>
    <name evidence="3" type="ORF">NCTC11179_00445</name>
</gene>
<dbReference type="Pfam" id="PF00326">
    <property type="entry name" value="Peptidase_S9"/>
    <property type="match status" value="1"/>
</dbReference>
<dbReference type="InterPro" id="IPR029058">
    <property type="entry name" value="AB_hydrolase_fold"/>
</dbReference>